<comment type="caution">
    <text evidence="7">The sequence shown here is derived from an EMBL/GenBank/DDBJ whole genome shotgun (WGS) entry which is preliminary data.</text>
</comment>
<dbReference type="InterPro" id="IPR036259">
    <property type="entry name" value="MFS_trans_sf"/>
</dbReference>
<evidence type="ECO:0000256" key="2">
    <source>
        <dbReference type="ARBA" id="ARBA00022692"/>
    </source>
</evidence>
<proteinExistence type="predicted"/>
<feature type="transmembrane region" description="Helical" evidence="6">
    <location>
        <begin position="438"/>
        <end position="459"/>
    </location>
</feature>
<dbReference type="PANTHER" id="PTHR24002">
    <property type="entry name" value="SOLUTE CARRIER FAMILY 22 MEMBER 18"/>
    <property type="match status" value="1"/>
</dbReference>
<sequence length="475" mass="51363">MPPQKATLASFPSTSDESCHEDCTNPEITSKVISSPTPIISPPATLCTLVMIDMISVSLVVPLLHQYYKNAGVHSAHQREMLSSLFSSSQIVGGVAIGALSDLGMLSRRRVLFLSFLGSAVSYALIIGGGLRQLICSRVIVGLVKQTMTVSTSLMAQYTDTTNRTVWMGRLGASTTAAWIVGPSIGAILYRHVGEYVPAAAAGGLFLVNSLLAAVLLPSDDTNSSKTKNDSSCGNDTANVNKKKLNLSSFFANLKTCFSSSTLASVVISLLLYGWVARTTSYANMASFYEEKYGIEPYARGYIKSYQQGLNLLVQSFFVRTLLSVFGGERNSACIAAFALSLATLCEVHATFPIFACLVCPIVATSVEMISVSLRSLLTQVTPKESLGSVLAAMDVLQNAASVTVPFYRTVLFRFLVKNISGKEDEDASMMGDPDPRVWLLSSFVHWAGFATLVSWLLFSRKHADKDEIKEKKER</sequence>
<evidence type="ECO:0000256" key="5">
    <source>
        <dbReference type="SAM" id="MobiDB-lite"/>
    </source>
</evidence>
<keyword evidence="2 6" id="KW-0812">Transmembrane</keyword>
<dbReference type="SUPFAM" id="SSF103473">
    <property type="entry name" value="MFS general substrate transporter"/>
    <property type="match status" value="1"/>
</dbReference>
<dbReference type="Gene3D" id="1.20.1250.20">
    <property type="entry name" value="MFS general substrate transporter like domains"/>
    <property type="match status" value="1"/>
</dbReference>
<name>A0ABD3PQY4_9STRA</name>
<dbReference type="InterPro" id="IPR011701">
    <property type="entry name" value="MFS"/>
</dbReference>
<reference evidence="7 8" key="1">
    <citation type="journal article" date="2020" name="G3 (Bethesda)">
        <title>Improved Reference Genome for Cyclotella cryptica CCMP332, a Model for Cell Wall Morphogenesis, Salinity Adaptation, and Lipid Production in Diatoms (Bacillariophyta).</title>
        <authorList>
            <person name="Roberts W.R."/>
            <person name="Downey K.M."/>
            <person name="Ruck E.C."/>
            <person name="Traller J.C."/>
            <person name="Alverson A.J."/>
        </authorList>
    </citation>
    <scope>NUCLEOTIDE SEQUENCE [LARGE SCALE GENOMIC DNA]</scope>
    <source>
        <strain evidence="7 8">CCMP332</strain>
    </source>
</reference>
<evidence type="ECO:0000313" key="7">
    <source>
        <dbReference type="EMBL" id="KAL3790034.1"/>
    </source>
</evidence>
<evidence type="ECO:0000256" key="1">
    <source>
        <dbReference type="ARBA" id="ARBA00004141"/>
    </source>
</evidence>
<evidence type="ECO:0000256" key="4">
    <source>
        <dbReference type="ARBA" id="ARBA00023136"/>
    </source>
</evidence>
<feature type="transmembrane region" description="Helical" evidence="6">
    <location>
        <begin position="252"/>
        <end position="276"/>
    </location>
</feature>
<gene>
    <name evidence="7" type="ORF">HJC23_011390</name>
</gene>
<feature type="region of interest" description="Disordered" evidence="5">
    <location>
        <begin position="1"/>
        <end position="22"/>
    </location>
</feature>
<feature type="transmembrane region" description="Helical" evidence="6">
    <location>
        <begin position="171"/>
        <end position="190"/>
    </location>
</feature>
<keyword evidence="4 6" id="KW-0472">Membrane</keyword>
<organism evidence="7 8">
    <name type="scientific">Cyclotella cryptica</name>
    <dbReference type="NCBI Taxonomy" id="29204"/>
    <lineage>
        <taxon>Eukaryota</taxon>
        <taxon>Sar</taxon>
        <taxon>Stramenopiles</taxon>
        <taxon>Ochrophyta</taxon>
        <taxon>Bacillariophyta</taxon>
        <taxon>Coscinodiscophyceae</taxon>
        <taxon>Thalassiosirophycidae</taxon>
        <taxon>Stephanodiscales</taxon>
        <taxon>Stephanodiscaceae</taxon>
        <taxon>Cyclotella</taxon>
    </lineage>
</organism>
<dbReference type="Pfam" id="PF07690">
    <property type="entry name" value="MFS_1"/>
    <property type="match status" value="1"/>
</dbReference>
<dbReference type="EMBL" id="JABMIG020000134">
    <property type="protein sequence ID" value="KAL3790034.1"/>
    <property type="molecule type" value="Genomic_DNA"/>
</dbReference>
<dbReference type="GO" id="GO:0016020">
    <property type="term" value="C:membrane"/>
    <property type="evidence" value="ECO:0007669"/>
    <property type="project" value="UniProtKB-SubCell"/>
</dbReference>
<evidence type="ECO:0000256" key="6">
    <source>
        <dbReference type="SAM" id="Phobius"/>
    </source>
</evidence>
<dbReference type="PANTHER" id="PTHR24002:SF3">
    <property type="entry name" value="SOLUTE CARRIER FAMILY 22 MEMBER 18"/>
    <property type="match status" value="1"/>
</dbReference>
<dbReference type="PRINTS" id="PR01035">
    <property type="entry name" value="TCRTETA"/>
</dbReference>
<evidence type="ECO:0008006" key="9">
    <source>
        <dbReference type="Google" id="ProtNLM"/>
    </source>
</evidence>
<feature type="transmembrane region" description="Helical" evidence="6">
    <location>
        <begin position="111"/>
        <end position="131"/>
    </location>
</feature>
<dbReference type="InterPro" id="IPR001958">
    <property type="entry name" value="Tet-R_TetA/multi-R_MdtG-like"/>
</dbReference>
<feature type="transmembrane region" description="Helical" evidence="6">
    <location>
        <begin position="196"/>
        <end position="217"/>
    </location>
</feature>
<keyword evidence="8" id="KW-1185">Reference proteome</keyword>
<comment type="subcellular location">
    <subcellularLocation>
        <location evidence="1">Membrane</location>
        <topology evidence="1">Multi-pass membrane protein</topology>
    </subcellularLocation>
</comment>
<evidence type="ECO:0000313" key="8">
    <source>
        <dbReference type="Proteomes" id="UP001516023"/>
    </source>
</evidence>
<feature type="transmembrane region" description="Helical" evidence="6">
    <location>
        <begin position="350"/>
        <end position="374"/>
    </location>
</feature>
<dbReference type="Proteomes" id="UP001516023">
    <property type="component" value="Unassembled WGS sequence"/>
</dbReference>
<keyword evidence="3 6" id="KW-1133">Transmembrane helix</keyword>
<evidence type="ECO:0000256" key="3">
    <source>
        <dbReference type="ARBA" id="ARBA00022989"/>
    </source>
</evidence>
<accession>A0ABD3PQY4</accession>
<protein>
    <recommendedName>
        <fullName evidence="9">Major facilitator superfamily (MFS) profile domain-containing protein</fullName>
    </recommendedName>
</protein>
<dbReference type="AlphaFoldDB" id="A0ABD3PQY4"/>
<feature type="transmembrane region" description="Helical" evidence="6">
    <location>
        <begin position="43"/>
        <end position="64"/>
    </location>
</feature>